<proteinExistence type="predicted"/>
<dbReference type="EMBL" id="JACBPP010000008">
    <property type="protein sequence ID" value="KAF7999970.1"/>
    <property type="molecule type" value="Genomic_DNA"/>
</dbReference>
<feature type="chain" id="PRO_5034218811" evidence="1">
    <location>
        <begin position="20"/>
        <end position="243"/>
    </location>
</feature>
<dbReference type="AlphaFoldDB" id="A0A8H7LA28"/>
<feature type="signal peptide" evidence="1">
    <location>
        <begin position="1"/>
        <end position="19"/>
    </location>
</feature>
<name>A0A8H7LA28_9ASCO</name>
<comment type="caution">
    <text evidence="2">The sequence shown here is derived from an EMBL/GenBank/DDBJ whole genome shotgun (WGS) entry which is preliminary data.</text>
</comment>
<keyword evidence="1" id="KW-0732">Signal</keyword>
<evidence type="ECO:0000313" key="3">
    <source>
        <dbReference type="Proteomes" id="UP000649328"/>
    </source>
</evidence>
<evidence type="ECO:0000256" key="1">
    <source>
        <dbReference type="SAM" id="SignalP"/>
    </source>
</evidence>
<reference evidence="2" key="1">
    <citation type="submission" date="2020-10" db="EMBL/GenBank/DDBJ databases">
        <title>The Whole-Genome Sequence of Metschnikowia persimmonesis, a Novel Endophytic Yeast Species Isolated from Medicinal Plant Diospyros kaki Thumb.</title>
        <authorList>
            <person name="Rahmat E."/>
            <person name="Kang Y."/>
        </authorList>
    </citation>
    <scope>NUCLEOTIDE SEQUENCE</scope>
    <source>
        <strain evidence="2">KIOM G15050</strain>
    </source>
</reference>
<sequence length="243" mass="28138">MRLFILQLIIISLFSIAEATTPRQFLSRTQGNGNFNNPVACKEAGDGIADDEDGRCQDLRFLGQELVSSGSPSALLAMNQFYARLKLYFDKDKFYAQRFVAHTDDLRQDFEELKSWARDKAWAEFNMAKFLFQVMVDSARYLNCYSETNLSGHELVFWAVETYARAVAMFNIEGVIDREIRNHAEKLSRLEQTLDALDYQFLLLENAPFLIRLMFKDQWTRATRIVEVLQRQIDGTAKFVPET</sequence>
<protein>
    <submittedName>
        <fullName evidence="2">Uncharacterized protein</fullName>
    </submittedName>
</protein>
<accession>A0A8H7LA28</accession>
<organism evidence="2 3">
    <name type="scientific">Metschnikowia pulcherrima</name>
    <dbReference type="NCBI Taxonomy" id="27326"/>
    <lineage>
        <taxon>Eukaryota</taxon>
        <taxon>Fungi</taxon>
        <taxon>Dikarya</taxon>
        <taxon>Ascomycota</taxon>
        <taxon>Saccharomycotina</taxon>
        <taxon>Pichiomycetes</taxon>
        <taxon>Metschnikowiaceae</taxon>
        <taxon>Metschnikowia</taxon>
    </lineage>
</organism>
<dbReference type="Proteomes" id="UP000649328">
    <property type="component" value="Unassembled WGS sequence"/>
</dbReference>
<gene>
    <name evidence="2" type="ORF">HF325_005819</name>
</gene>
<keyword evidence="3" id="KW-1185">Reference proteome</keyword>
<dbReference type="OrthoDB" id="10307094at2759"/>
<evidence type="ECO:0000313" key="2">
    <source>
        <dbReference type="EMBL" id="KAF7999970.1"/>
    </source>
</evidence>